<feature type="compositionally biased region" description="Acidic residues" evidence="10">
    <location>
        <begin position="1342"/>
        <end position="1354"/>
    </location>
</feature>
<dbReference type="PANTHER" id="PTHR24006:SF722">
    <property type="entry name" value="UBIQUITIN CARBOXYL-TERMINAL HYDROLASE 48"/>
    <property type="match status" value="1"/>
</dbReference>
<dbReference type="InterPro" id="IPR028889">
    <property type="entry name" value="USP"/>
</dbReference>
<feature type="compositionally biased region" description="Acidic residues" evidence="10">
    <location>
        <begin position="1319"/>
        <end position="1329"/>
    </location>
</feature>
<dbReference type="Pfam" id="PF00240">
    <property type="entry name" value="ubiquitin"/>
    <property type="match status" value="1"/>
</dbReference>
<proteinExistence type="inferred from homology"/>
<organism evidence="14 15">
    <name type="scientific">Phytophthora infestans (strain T30-4)</name>
    <name type="common">Potato late blight agent</name>
    <dbReference type="NCBI Taxonomy" id="403677"/>
    <lineage>
        <taxon>Eukaryota</taxon>
        <taxon>Sar</taxon>
        <taxon>Stramenopiles</taxon>
        <taxon>Oomycota</taxon>
        <taxon>Peronosporomycetes</taxon>
        <taxon>Peronosporales</taxon>
        <taxon>Peronosporaceae</taxon>
        <taxon>Phytophthora</taxon>
    </lineage>
</organism>
<name>D0MUE6_PHYIT</name>
<dbReference type="InterPro" id="IPR018200">
    <property type="entry name" value="USP_CS"/>
</dbReference>
<sequence length="1573" mass="176716">MPSVKRKREPKSSGDSRLADPYLLQTPPCRFSDHHRKRGKNAGVLRNCVDNPNCLYGLGESQKGVWQGSRLVRRVFGDDPRERERESNKHGKPMPCGLRNLGATCYLNSMLQCLFVNLPFRQAVYEWEPKGQLVDKEQAQQMRALQKLFAQMQLGNESYYDPTEFASTLSLNNVMQQDAQEFSKLLLAHLRTIFGHSRFSRHWDLVDRIFQGQMSYVTKCLKCKNKSMRPSSYYEISLNIKGHKSVEECIGSYLSAEVLEGENKYFCEHCDAKQCAERYLELKPQSLPSTLMVQLMRFVYDANAGRKKKLTDVIEINETLNMTELLRRSGHAEAFDGSGDAVYRLQGYLNHRGKSAHVGHYTASVAYPKPGKRSGQQDDESAVDWFEFDDAAVTDMTKSDAAKERSPGKKIRSRDIYMLLYTRDGAAAITNTSNAEPEPSTVCRSEVEAVNVAFNAEVKEYARKVSGMEARIQKRVDAYKRFFEKSQPYPDTSAAHFYWVDTEWLRRWITGEESDSSARKTTSSSQVEEEESKEATPNAAEQNADDDCIIVDPPEANTVAESECSGDEKLSSTNCENGDVEIVSDTAPSASPLASPDTNDEPDAVGTTKLNCEDIPFTKPFDVSRFCCAHSSGLDNGAHEPILRFAPENAPRMKRVSAKLLTYLRENCGEERNVEDSTPMRAFESPTYRCAACEKEFRNKLLNDVDRLKEVSEELELLRGSPASVAAAVASGGAYLMSRAWIKSYKMHLQMLHKELSHAALKSKKGRRSLTPQDIKEFFTASKEGNGSSSNDTGDNGLGVWQKPINEDITCVHGNLTLEKRTYRPVSAETWSYFSAKFPYRAEFAESATETCPQCQVDDMASKECIQVERDARDELLSVSALDCLYRRKPRGESIRLVDVFELSTAQGGSGLEQASSWTKRDAARTPRRMFLVSRLWLAQWREYIRNVEEDSPASLTLSSLLCSHQKLVLPPGLLAAHQGQVVDASSLEVELVTMDEIQALAERYGDLEMSFYYGLLKTNITDSEEEESYVVWRQCSQASLQYGNEKVISSEGCPDGVVPLVCQDENEEGVICAECQENSDRRHQDELENFSNRVVNVQQLSDDQAAPTTENLTSDANTSGRRRSRRFRPGAACTWPVAANATDSVYMLKAKIYSEMDALPIRQRLYYKGELLEDYRTLKHCGIKAGDAVFMRLSEDSADDLVMDESLEREVGFADSVFLSRTLNGSATGNTQVEVVKVKEVPDTSGDRAMALAMAGSQETRVWVCSACTFYYSLKSTTGSDKQNIGSKMVTHNDDELEMNWTAEAVDASDNESVMSADSEDEFEDEAGLELASGVKRGREEEVDDAMNSEDDANATKKRKTDGKQKHNGKGLHRMTQADHFKIVNDAYTKHRGGQMTSLELADGLNEAHFVAPKGLGKHRLDLLPSYIHHLQPSFKRDFVGKGKRRDKSPYFLILCSSALRCVEVIKHLTSFKCRVAKLFAKHMKAEEQAKQLAFNYLPIAVGTPARVKRLLEMDALSLKHTTHVIFDMEKDKKQLTVLELKDTATEMMDLLQFHFIPQLNKEASSMKIVLF</sequence>
<evidence type="ECO:0000256" key="10">
    <source>
        <dbReference type="SAM" id="MobiDB-lite"/>
    </source>
</evidence>
<dbReference type="PROSITE" id="PS51283">
    <property type="entry name" value="DUSP"/>
    <property type="match status" value="1"/>
</dbReference>
<dbReference type="VEuPathDB" id="FungiDB:PITG_01920"/>
<evidence type="ECO:0000256" key="7">
    <source>
        <dbReference type="ARBA" id="ARBA00022801"/>
    </source>
</evidence>
<dbReference type="EMBL" id="DS028119">
    <property type="protein sequence ID" value="EEY61593.1"/>
    <property type="molecule type" value="Genomic_DNA"/>
</dbReference>
<evidence type="ECO:0000256" key="4">
    <source>
        <dbReference type="ARBA" id="ARBA00012759"/>
    </source>
</evidence>
<evidence type="ECO:0000256" key="6">
    <source>
        <dbReference type="ARBA" id="ARBA00022786"/>
    </source>
</evidence>
<dbReference type="KEGG" id="pif:PITG_01920"/>
<comment type="catalytic activity">
    <reaction evidence="1">
        <text>Thiol-dependent hydrolysis of ester, thioester, amide, peptide and isopeptide bonds formed by the C-terminal Gly of ubiquitin (a 76-residue protein attached to proteins as an intracellular targeting signal).</text>
        <dbReference type="EC" id="3.4.19.12"/>
    </reaction>
</comment>
<dbReference type="GO" id="GO:0004843">
    <property type="term" value="F:cysteine-type deubiquitinase activity"/>
    <property type="evidence" value="ECO:0007669"/>
    <property type="project" value="UniProtKB-EC"/>
</dbReference>
<dbReference type="InParanoid" id="D0MUE6"/>
<dbReference type="Gene3D" id="3.40.50.300">
    <property type="entry name" value="P-loop containing nucleotide triphosphate hydrolases"/>
    <property type="match status" value="1"/>
</dbReference>
<reference evidence="15" key="1">
    <citation type="journal article" date="2009" name="Nature">
        <title>Genome sequence and analysis of the Irish potato famine pathogen Phytophthora infestans.</title>
        <authorList>
            <consortium name="The Broad Institute Genome Sequencing Platform"/>
            <person name="Haas B.J."/>
            <person name="Kamoun S."/>
            <person name="Zody M.C."/>
            <person name="Jiang R.H."/>
            <person name="Handsaker R.E."/>
            <person name="Cano L.M."/>
            <person name="Grabherr M."/>
            <person name="Kodira C.D."/>
            <person name="Raffaele S."/>
            <person name="Torto-Alalibo T."/>
            <person name="Bozkurt T.O."/>
            <person name="Ah-Fong A.M."/>
            <person name="Alvarado L."/>
            <person name="Anderson V.L."/>
            <person name="Armstrong M.R."/>
            <person name="Avrova A."/>
            <person name="Baxter L."/>
            <person name="Beynon J."/>
            <person name="Boevink P.C."/>
            <person name="Bollmann S.R."/>
            <person name="Bos J.I."/>
            <person name="Bulone V."/>
            <person name="Cai G."/>
            <person name="Cakir C."/>
            <person name="Carrington J.C."/>
            <person name="Chawner M."/>
            <person name="Conti L."/>
            <person name="Costanzo S."/>
            <person name="Ewan R."/>
            <person name="Fahlgren N."/>
            <person name="Fischbach M.A."/>
            <person name="Fugelstad J."/>
            <person name="Gilroy E.M."/>
            <person name="Gnerre S."/>
            <person name="Green P.J."/>
            <person name="Grenville-Briggs L.J."/>
            <person name="Griffith J."/>
            <person name="Grunwald N.J."/>
            <person name="Horn K."/>
            <person name="Horner N.R."/>
            <person name="Hu C.H."/>
            <person name="Huitema E."/>
            <person name="Jeong D.H."/>
            <person name="Jones A.M."/>
            <person name="Jones J.D."/>
            <person name="Jones R.W."/>
            <person name="Karlsson E.K."/>
            <person name="Kunjeti S.G."/>
            <person name="Lamour K."/>
            <person name="Liu Z."/>
            <person name="Ma L."/>
            <person name="Maclean D."/>
            <person name="Chibucos M.C."/>
            <person name="McDonald H."/>
            <person name="McWalters J."/>
            <person name="Meijer H.J."/>
            <person name="Morgan W."/>
            <person name="Morris P.F."/>
            <person name="Munro C.A."/>
            <person name="O'Neill K."/>
            <person name="Ospina-Giraldo M."/>
            <person name="Pinzon A."/>
            <person name="Pritchard L."/>
            <person name="Ramsahoye B."/>
            <person name="Ren Q."/>
            <person name="Restrepo S."/>
            <person name="Roy S."/>
            <person name="Sadanandom A."/>
            <person name="Savidor A."/>
            <person name="Schornack S."/>
            <person name="Schwartz D.C."/>
            <person name="Schumann U.D."/>
            <person name="Schwessinger B."/>
            <person name="Seyer L."/>
            <person name="Sharpe T."/>
            <person name="Silvar C."/>
            <person name="Song J."/>
            <person name="Studholme D.J."/>
            <person name="Sykes S."/>
            <person name="Thines M."/>
            <person name="van de Vondervoort P.J."/>
            <person name="Phuntumart V."/>
            <person name="Wawra S."/>
            <person name="Weide R."/>
            <person name="Win J."/>
            <person name="Young C."/>
            <person name="Zhou S."/>
            <person name="Fry W."/>
            <person name="Meyers B.C."/>
            <person name="van West P."/>
            <person name="Ristaino J."/>
            <person name="Govers F."/>
            <person name="Birch P.R."/>
            <person name="Whisson S.C."/>
            <person name="Judelson H.S."/>
            <person name="Nusbaum C."/>
        </authorList>
    </citation>
    <scope>NUCLEOTIDE SEQUENCE [LARGE SCALE GENOMIC DNA]</scope>
    <source>
        <strain evidence="15">T30-4</strain>
    </source>
</reference>
<dbReference type="GO" id="GO:0005634">
    <property type="term" value="C:nucleus"/>
    <property type="evidence" value="ECO:0007669"/>
    <property type="project" value="UniProtKB-SubCell"/>
</dbReference>
<dbReference type="InterPro" id="IPR000626">
    <property type="entry name" value="Ubiquitin-like_dom"/>
</dbReference>
<dbReference type="GO" id="GO:0016579">
    <property type="term" value="P:protein deubiquitination"/>
    <property type="evidence" value="ECO:0007669"/>
    <property type="project" value="InterPro"/>
</dbReference>
<keyword evidence="8" id="KW-0788">Thiol protease</keyword>
<evidence type="ECO:0000313" key="15">
    <source>
        <dbReference type="Proteomes" id="UP000006643"/>
    </source>
</evidence>
<dbReference type="InterPro" id="IPR032704">
    <property type="entry name" value="Cms1"/>
</dbReference>
<dbReference type="PANTHER" id="PTHR24006">
    <property type="entry name" value="UBIQUITIN CARBOXYL-TERMINAL HYDROLASE"/>
    <property type="match status" value="1"/>
</dbReference>
<dbReference type="InterPro" id="IPR029071">
    <property type="entry name" value="Ubiquitin-like_domsf"/>
</dbReference>
<evidence type="ECO:0000313" key="14">
    <source>
        <dbReference type="EMBL" id="EEY61593.1"/>
    </source>
</evidence>
<dbReference type="eggNOG" id="KOG3089">
    <property type="taxonomic scope" value="Eukaryota"/>
</dbReference>
<dbReference type="HOGENOM" id="CLU_260646_0_0_1"/>
<dbReference type="SUPFAM" id="SSF54001">
    <property type="entry name" value="Cysteine proteinases"/>
    <property type="match status" value="1"/>
</dbReference>
<dbReference type="PROSITE" id="PS00972">
    <property type="entry name" value="USP_1"/>
    <property type="match status" value="1"/>
</dbReference>
<comment type="similarity">
    <text evidence="3">Belongs to the peptidase C19 family.</text>
</comment>
<dbReference type="InterPro" id="IPR038765">
    <property type="entry name" value="Papain-like_cys_pep_sf"/>
</dbReference>
<dbReference type="Gene3D" id="3.90.70.10">
    <property type="entry name" value="Cysteine proteinases"/>
    <property type="match status" value="1"/>
</dbReference>
<dbReference type="eggNOG" id="KOG1863">
    <property type="taxonomic scope" value="Eukaryota"/>
</dbReference>
<keyword evidence="15" id="KW-1185">Reference proteome</keyword>
<dbReference type="GeneID" id="9469460"/>
<dbReference type="InterPro" id="IPR050164">
    <property type="entry name" value="Peptidase_C19"/>
</dbReference>
<dbReference type="InterPro" id="IPR006615">
    <property type="entry name" value="Pept_C19_DUSP"/>
</dbReference>
<feature type="domain" description="USP" evidence="12">
    <location>
        <begin position="96"/>
        <end position="424"/>
    </location>
</feature>
<evidence type="ECO:0000256" key="1">
    <source>
        <dbReference type="ARBA" id="ARBA00000707"/>
    </source>
</evidence>
<gene>
    <name evidence="14" type="ORF">PITG_01920</name>
</gene>
<dbReference type="GO" id="GO:0005829">
    <property type="term" value="C:cytosol"/>
    <property type="evidence" value="ECO:0007669"/>
    <property type="project" value="TreeGrafter"/>
</dbReference>
<dbReference type="InterPro" id="IPR027417">
    <property type="entry name" value="P-loop_NTPase"/>
</dbReference>
<feature type="compositionally biased region" description="Polar residues" evidence="10">
    <location>
        <begin position="1101"/>
        <end position="1120"/>
    </location>
</feature>
<keyword evidence="5 14" id="KW-0645">Protease</keyword>
<feature type="region of interest" description="Disordered" evidence="10">
    <location>
        <begin position="1101"/>
        <end position="1124"/>
    </location>
</feature>
<dbReference type="SUPFAM" id="SSF54236">
    <property type="entry name" value="Ubiquitin-like"/>
    <property type="match status" value="1"/>
</dbReference>
<dbReference type="SMART" id="SM00213">
    <property type="entry name" value="UBQ"/>
    <property type="match status" value="1"/>
</dbReference>
<dbReference type="STRING" id="403677.D0MUE6"/>
<feature type="region of interest" description="Disordered" evidence="10">
    <location>
        <begin position="513"/>
        <end position="550"/>
    </location>
</feature>
<evidence type="ECO:0000256" key="2">
    <source>
        <dbReference type="ARBA" id="ARBA00004123"/>
    </source>
</evidence>
<evidence type="ECO:0000256" key="8">
    <source>
        <dbReference type="ARBA" id="ARBA00022807"/>
    </source>
</evidence>
<evidence type="ECO:0000259" key="11">
    <source>
        <dbReference type="PROSITE" id="PS50053"/>
    </source>
</evidence>
<feature type="region of interest" description="Disordered" evidence="10">
    <location>
        <begin position="1309"/>
        <end position="1372"/>
    </location>
</feature>
<dbReference type="OrthoDB" id="289038at2759"/>
<dbReference type="GO" id="GO:0006508">
    <property type="term" value="P:proteolysis"/>
    <property type="evidence" value="ECO:0007669"/>
    <property type="project" value="UniProtKB-KW"/>
</dbReference>
<accession>D0MUE6</accession>
<dbReference type="Gene3D" id="3.10.20.90">
    <property type="entry name" value="Phosphatidylinositol 3-kinase Catalytic Subunit, Chain A, domain 1"/>
    <property type="match status" value="1"/>
</dbReference>
<evidence type="ECO:0000256" key="5">
    <source>
        <dbReference type="ARBA" id="ARBA00022670"/>
    </source>
</evidence>
<keyword evidence="6" id="KW-0833">Ubl conjugation pathway</keyword>
<comment type="subcellular location">
    <subcellularLocation>
        <location evidence="2">Nucleus</location>
    </subcellularLocation>
</comment>
<dbReference type="Pfam" id="PF14617">
    <property type="entry name" value="CMS1"/>
    <property type="match status" value="1"/>
</dbReference>
<keyword evidence="9" id="KW-0539">Nucleus</keyword>
<dbReference type="PROSITE" id="PS50235">
    <property type="entry name" value="USP_3"/>
    <property type="match status" value="1"/>
</dbReference>
<feature type="compositionally biased region" description="Basic residues" evidence="10">
    <location>
        <begin position="1357"/>
        <end position="1372"/>
    </location>
</feature>
<evidence type="ECO:0000256" key="3">
    <source>
        <dbReference type="ARBA" id="ARBA00009085"/>
    </source>
</evidence>
<feature type="domain" description="Ubiquitin-like" evidence="11">
    <location>
        <begin position="1138"/>
        <end position="1199"/>
    </location>
</feature>
<dbReference type="RefSeq" id="XP_002908510.1">
    <property type="nucleotide sequence ID" value="XM_002908464.1"/>
</dbReference>
<protein>
    <recommendedName>
        <fullName evidence="4">ubiquitinyl hydrolase 1</fullName>
        <ecNumber evidence="4">3.4.19.12</ecNumber>
    </recommendedName>
</protein>
<dbReference type="OMA" id="NKSMRPS"/>
<keyword evidence="7" id="KW-0378">Hydrolase</keyword>
<dbReference type="PROSITE" id="PS50053">
    <property type="entry name" value="UBIQUITIN_2"/>
    <property type="match status" value="1"/>
</dbReference>
<feature type="domain" description="DUSP" evidence="13">
    <location>
        <begin position="903"/>
        <end position="1017"/>
    </location>
</feature>
<dbReference type="EC" id="3.4.19.12" evidence="4"/>
<evidence type="ECO:0000259" key="12">
    <source>
        <dbReference type="PROSITE" id="PS50235"/>
    </source>
</evidence>
<evidence type="ECO:0000256" key="9">
    <source>
        <dbReference type="ARBA" id="ARBA00023242"/>
    </source>
</evidence>
<dbReference type="SUPFAM" id="SSF52540">
    <property type="entry name" value="P-loop containing nucleoside triphosphate hydrolases"/>
    <property type="match status" value="1"/>
</dbReference>
<dbReference type="InterPro" id="IPR001394">
    <property type="entry name" value="Peptidase_C19_UCH"/>
</dbReference>
<feature type="region of interest" description="Disordered" evidence="10">
    <location>
        <begin position="1"/>
        <end position="24"/>
    </location>
</feature>
<dbReference type="Proteomes" id="UP000006643">
    <property type="component" value="Unassembled WGS sequence"/>
</dbReference>
<dbReference type="Pfam" id="PF00443">
    <property type="entry name" value="UCH"/>
    <property type="match status" value="1"/>
</dbReference>
<evidence type="ECO:0000259" key="13">
    <source>
        <dbReference type="PROSITE" id="PS51283"/>
    </source>
</evidence>